<dbReference type="InterPro" id="IPR036314">
    <property type="entry name" value="SOD_C_sf"/>
</dbReference>
<dbReference type="VEuPathDB" id="TriTrypDB:LdBPK_340760.1"/>
<dbReference type="Gene3D" id="3.55.40.20">
    <property type="entry name" value="Iron/manganese superoxide dismutase, C-terminal domain"/>
    <property type="match status" value="1"/>
</dbReference>
<dbReference type="SUPFAM" id="SSF54719">
    <property type="entry name" value="Fe,Mn superoxide dismutase (SOD), C-terminal domain"/>
    <property type="match status" value="1"/>
</dbReference>
<reference evidence="3" key="1">
    <citation type="submission" date="2019-02" db="EMBL/GenBank/DDBJ databases">
        <title>FDA dAtabase for Regulatory Grade micrObial Sequences (FDA-ARGOS): Supporting development and validation of Infectious Disease Dx tests.</title>
        <authorList>
            <person name="Duncan R."/>
            <person name="Fisher C."/>
            <person name="Tallon L."/>
            <person name="Sadzewicz L."/>
            <person name="Sengamalay N."/>
            <person name="Ott S."/>
            <person name="Godinez A."/>
            <person name="Nagaraj S."/>
            <person name="Vavikolanu K."/>
            <person name="Nadendla S."/>
            <person name="Aluvathingal J."/>
            <person name="Sichtig H."/>
        </authorList>
    </citation>
    <scope>NUCLEOTIDE SEQUENCE [LARGE SCALE GENOMIC DNA]</scope>
    <source>
        <strain evidence="3">FDAARGOS_361</strain>
    </source>
</reference>
<comment type="caution">
    <text evidence="2">The sequence shown here is derived from an EMBL/GenBank/DDBJ whole genome shotgun (WGS) entry which is preliminary data.</text>
</comment>
<evidence type="ECO:0000256" key="1">
    <source>
        <dbReference type="SAM" id="MobiDB-lite"/>
    </source>
</evidence>
<dbReference type="VEuPathDB" id="TriTrypDB:LDHU3_34.1240"/>
<gene>
    <name evidence="2" type="ORF">CGC21_25725</name>
</gene>
<accession>A0A504WTR6</accession>
<dbReference type="GO" id="GO:0004784">
    <property type="term" value="F:superoxide dismutase activity"/>
    <property type="evidence" value="ECO:0007669"/>
    <property type="project" value="TreeGrafter"/>
</dbReference>
<dbReference type="VEuPathDB" id="TriTrypDB:LdCL_340013100"/>
<evidence type="ECO:0000313" key="2">
    <source>
        <dbReference type="EMBL" id="TPP39991.1"/>
    </source>
</evidence>
<evidence type="ECO:0000313" key="3">
    <source>
        <dbReference type="Proteomes" id="UP000318447"/>
    </source>
</evidence>
<feature type="region of interest" description="Disordered" evidence="1">
    <location>
        <begin position="390"/>
        <end position="415"/>
    </location>
</feature>
<dbReference type="Proteomes" id="UP000318447">
    <property type="component" value="Unassembled WGS sequence"/>
</dbReference>
<dbReference type="EMBL" id="RHLC01000004">
    <property type="protein sequence ID" value="TPP39991.1"/>
    <property type="molecule type" value="Genomic_DNA"/>
</dbReference>
<dbReference type="InterPro" id="IPR047002">
    <property type="entry name" value="Tcp10_C_sf"/>
</dbReference>
<proteinExistence type="predicted"/>
<protein>
    <submittedName>
        <fullName evidence="2">Uncharacterized protein</fullName>
    </submittedName>
</protein>
<sequence length="496" mass="52841">MLRARTRLLFMRPEAAAAELRRLLPLLSFTGRRTGAATHSVASLVVSTAYSATAARSVTNHSRDCPVLSKKLPLSLIGKESSFAARPCLSCVRERVHYVSSVSFCHYFEKKCAEAQHHQNGASSNGVVGTAALPNLLLEAIERSYGSVNAFKDSVALHSTGAMSPGRLWIVYTPPISGSEHGAVSLLNLPACRVPLVHGLWPLAVINMTEKRLCEQIACRSGKGGDAVDADNAPAWCHAARTPKTLGALATTEEGNDRAGSVAQVRLSSIQSAIAEEALSAMNWKFVEMQLTSALAYYSSKVRKQTQREHRKEREHVAAVRAMSQLKDSGAVIHATDWVTITSSNSFVASPASEPSLSAAAAVTSSSSAKTENSALGEANTQTAAVAVPSAEATATNTASNSAQPADNTAAGAAAAEPRIVQQADGTWEYHYNNGSVTKAYPDGTKVFQTESWTTTVFVNGDTLFEYPNNTSILDRADGVRVTTYADGTKKEERLK</sequence>
<organism evidence="2 3">
    <name type="scientific">Leishmania donovani</name>
    <dbReference type="NCBI Taxonomy" id="5661"/>
    <lineage>
        <taxon>Eukaryota</taxon>
        <taxon>Discoba</taxon>
        <taxon>Euglenozoa</taxon>
        <taxon>Kinetoplastea</taxon>
        <taxon>Metakinetoplastina</taxon>
        <taxon>Trypanosomatida</taxon>
        <taxon>Trypanosomatidae</taxon>
        <taxon>Leishmaniinae</taxon>
        <taxon>Leishmania</taxon>
    </lineage>
</organism>
<name>A0A504WTR6_LEIDO</name>
<dbReference type="PANTHER" id="PTHR42769">
    <property type="entry name" value="SUPEROXIDE DISMUTASE"/>
    <property type="match status" value="1"/>
</dbReference>
<dbReference type="AlphaFoldDB" id="A0A504WTR6"/>
<dbReference type="Gene3D" id="2.60.450.20">
    <property type="match status" value="1"/>
</dbReference>
<dbReference type="PANTHER" id="PTHR42769:SF1">
    <property type="entry name" value="MANGANESE_IRON SUPEROXIDE DISMUTASE C-TERMINAL DOMAIN-CONTAINING PROTEIN"/>
    <property type="match status" value="1"/>
</dbReference>